<dbReference type="AlphaFoldDB" id="A0A4Y2GGA8"/>
<gene>
    <name evidence="1" type="ORF">AVEN_70834_1</name>
</gene>
<sequence>MSKKTTETENKYHSSKLELMAIECRTLSAEDQVPMMQHADDTLKELILILENNNEDRTKEEKQKVQDYVLKRNRLFRVINDGERERLLFVIPKSIRKSIVVKFHDLL</sequence>
<name>A0A4Y2GGA8_ARAVE</name>
<keyword evidence="2" id="KW-1185">Reference proteome</keyword>
<dbReference type="Proteomes" id="UP000499080">
    <property type="component" value="Unassembled WGS sequence"/>
</dbReference>
<evidence type="ECO:0000313" key="1">
    <source>
        <dbReference type="EMBL" id="GBM51759.1"/>
    </source>
</evidence>
<organism evidence="1 2">
    <name type="scientific">Araneus ventricosus</name>
    <name type="common">Orbweaver spider</name>
    <name type="synonym">Epeira ventricosa</name>
    <dbReference type="NCBI Taxonomy" id="182803"/>
    <lineage>
        <taxon>Eukaryota</taxon>
        <taxon>Metazoa</taxon>
        <taxon>Ecdysozoa</taxon>
        <taxon>Arthropoda</taxon>
        <taxon>Chelicerata</taxon>
        <taxon>Arachnida</taxon>
        <taxon>Araneae</taxon>
        <taxon>Araneomorphae</taxon>
        <taxon>Entelegynae</taxon>
        <taxon>Araneoidea</taxon>
        <taxon>Araneidae</taxon>
        <taxon>Araneus</taxon>
    </lineage>
</organism>
<dbReference type="EMBL" id="BGPR01099162">
    <property type="protein sequence ID" value="GBM51759.1"/>
    <property type="molecule type" value="Genomic_DNA"/>
</dbReference>
<comment type="caution">
    <text evidence="1">The sequence shown here is derived from an EMBL/GenBank/DDBJ whole genome shotgun (WGS) entry which is preliminary data.</text>
</comment>
<reference evidence="1 2" key="1">
    <citation type="journal article" date="2019" name="Sci. Rep.">
        <title>Orb-weaving spider Araneus ventricosus genome elucidates the spidroin gene catalogue.</title>
        <authorList>
            <person name="Kono N."/>
            <person name="Nakamura H."/>
            <person name="Ohtoshi R."/>
            <person name="Moran D.A.P."/>
            <person name="Shinohara A."/>
            <person name="Yoshida Y."/>
            <person name="Fujiwara M."/>
            <person name="Mori M."/>
            <person name="Tomita M."/>
            <person name="Arakawa K."/>
        </authorList>
    </citation>
    <scope>NUCLEOTIDE SEQUENCE [LARGE SCALE GENOMIC DNA]</scope>
</reference>
<accession>A0A4Y2GGA8</accession>
<protein>
    <submittedName>
        <fullName evidence="1">Uncharacterized protein</fullName>
    </submittedName>
</protein>
<proteinExistence type="predicted"/>
<evidence type="ECO:0000313" key="2">
    <source>
        <dbReference type="Proteomes" id="UP000499080"/>
    </source>
</evidence>